<reference evidence="2 3" key="1">
    <citation type="submission" date="2016-10" db="EMBL/GenBank/DDBJ databases">
        <authorList>
            <person name="de Groot N.N."/>
        </authorList>
    </citation>
    <scope>NUCLEOTIDE SEQUENCE [LARGE SCALE GENOMIC DNA]</scope>
    <source>
        <strain evidence="2 3">DSM 1283</strain>
    </source>
</reference>
<gene>
    <name evidence="2" type="ORF">SAMN04489757_105138</name>
</gene>
<dbReference type="OrthoDB" id="2053595at2"/>
<feature type="transmembrane region" description="Helical" evidence="1">
    <location>
        <begin position="101"/>
        <end position="126"/>
    </location>
</feature>
<accession>A0A1I5DCR8</accession>
<dbReference type="Proteomes" id="UP000198806">
    <property type="component" value="Unassembled WGS sequence"/>
</dbReference>
<keyword evidence="1" id="KW-0472">Membrane</keyword>
<dbReference type="AlphaFoldDB" id="A0A1I5DCR8"/>
<sequence>MICKMCGRNTENENANFCEYCGNSFRENGSAITDYNSGINQTTYNNQGIQEQDKEKPISFGNWLLSMLVPFIPFVGIFAYPVLLLVWAFSNDTPPSKKNWARASLIIILIGIVIFVIFFASAMSMIMNGDFAGYMKEFYNIEEFY</sequence>
<protein>
    <recommendedName>
        <fullName evidence="4">Zinc-ribbon domain-containing protein</fullName>
    </recommendedName>
</protein>
<name>A0A1I5DCR8_9FIRM</name>
<evidence type="ECO:0000313" key="3">
    <source>
        <dbReference type="Proteomes" id="UP000198806"/>
    </source>
</evidence>
<proteinExistence type="predicted"/>
<dbReference type="STRING" id="1527.SAMN04489757_105138"/>
<feature type="transmembrane region" description="Helical" evidence="1">
    <location>
        <begin position="63"/>
        <end position="89"/>
    </location>
</feature>
<dbReference type="EMBL" id="FOWD01000005">
    <property type="protein sequence ID" value="SFN96990.1"/>
    <property type="molecule type" value="Genomic_DNA"/>
</dbReference>
<evidence type="ECO:0008006" key="4">
    <source>
        <dbReference type="Google" id="ProtNLM"/>
    </source>
</evidence>
<keyword evidence="1" id="KW-1133">Transmembrane helix</keyword>
<evidence type="ECO:0000313" key="2">
    <source>
        <dbReference type="EMBL" id="SFN96990.1"/>
    </source>
</evidence>
<organism evidence="2 3">
    <name type="scientific">Anaerocolumna aminovalerica</name>
    <dbReference type="NCBI Taxonomy" id="1527"/>
    <lineage>
        <taxon>Bacteria</taxon>
        <taxon>Bacillati</taxon>
        <taxon>Bacillota</taxon>
        <taxon>Clostridia</taxon>
        <taxon>Lachnospirales</taxon>
        <taxon>Lachnospiraceae</taxon>
        <taxon>Anaerocolumna</taxon>
    </lineage>
</organism>
<keyword evidence="3" id="KW-1185">Reference proteome</keyword>
<keyword evidence="1" id="KW-0812">Transmembrane</keyword>
<dbReference type="RefSeq" id="WP_091684830.1">
    <property type="nucleotide sequence ID" value="NZ_BAABFM010000026.1"/>
</dbReference>
<evidence type="ECO:0000256" key="1">
    <source>
        <dbReference type="SAM" id="Phobius"/>
    </source>
</evidence>